<dbReference type="AlphaFoldDB" id="A0A225UX58"/>
<organism evidence="1 2">
    <name type="scientific">Phytophthora megakarya</name>
    <dbReference type="NCBI Taxonomy" id="4795"/>
    <lineage>
        <taxon>Eukaryota</taxon>
        <taxon>Sar</taxon>
        <taxon>Stramenopiles</taxon>
        <taxon>Oomycota</taxon>
        <taxon>Peronosporomycetes</taxon>
        <taxon>Peronosporales</taxon>
        <taxon>Peronosporaceae</taxon>
        <taxon>Phytophthora</taxon>
    </lineage>
</organism>
<comment type="caution">
    <text evidence="1">The sequence shown here is derived from an EMBL/GenBank/DDBJ whole genome shotgun (WGS) entry which is preliminary data.</text>
</comment>
<reference evidence="2" key="1">
    <citation type="submission" date="2017-03" db="EMBL/GenBank/DDBJ databases">
        <title>Phytopthora megakarya and P. palmivora, two closely related causual agents of cacao black pod achieved similar genome size and gene model numbers by different mechanisms.</title>
        <authorList>
            <person name="Ali S."/>
            <person name="Shao J."/>
            <person name="Larry D.J."/>
            <person name="Kronmiller B."/>
            <person name="Shen D."/>
            <person name="Strem M.D."/>
            <person name="Melnick R.L."/>
            <person name="Guiltinan M.J."/>
            <person name="Tyler B.M."/>
            <person name="Meinhardt L.W."/>
            <person name="Bailey B.A."/>
        </authorList>
    </citation>
    <scope>NUCLEOTIDE SEQUENCE [LARGE SCALE GENOMIC DNA]</scope>
    <source>
        <strain evidence="2">zdho120</strain>
    </source>
</reference>
<gene>
    <name evidence="1" type="ORF">PHMEG_00032061</name>
</gene>
<dbReference type="Proteomes" id="UP000198211">
    <property type="component" value="Unassembled WGS sequence"/>
</dbReference>
<proteinExistence type="predicted"/>
<protein>
    <submittedName>
        <fullName evidence="1">Uncharacterized protein</fullName>
    </submittedName>
</protein>
<sequence>MSFRITPPILFIGKCSPVHFFGRLFLFCLPQVHVRQFGQGLSASRIPEPTASVIRSTASDAKYPSLVCKSTNVVTVTASSRASPASCTAICTVCTRVNALFSLITSIVRTSRLR</sequence>
<name>A0A225UX58_9STRA</name>
<keyword evidence="2" id="KW-1185">Reference proteome</keyword>
<dbReference type="EMBL" id="NBNE01010490">
    <property type="protein sequence ID" value="OWY97408.1"/>
    <property type="molecule type" value="Genomic_DNA"/>
</dbReference>
<evidence type="ECO:0000313" key="2">
    <source>
        <dbReference type="Proteomes" id="UP000198211"/>
    </source>
</evidence>
<accession>A0A225UX58</accession>
<evidence type="ECO:0000313" key="1">
    <source>
        <dbReference type="EMBL" id="OWY97408.1"/>
    </source>
</evidence>